<dbReference type="NCBIfam" id="TIGR00364">
    <property type="entry name" value="7-cyano-7-deazaguanine synthase QueC"/>
    <property type="match status" value="1"/>
</dbReference>
<evidence type="ECO:0000256" key="5">
    <source>
        <dbReference type="ARBA" id="ARBA00022833"/>
    </source>
</evidence>
<comment type="cofactor">
    <cofactor evidence="10">
        <name>Zn(2+)</name>
        <dbReference type="ChEBI" id="CHEBI:29105"/>
    </cofactor>
    <text evidence="10">Binds 1 zinc ion per subunit.</text>
</comment>
<feature type="binding site" evidence="10">
    <location>
        <begin position="3"/>
        <end position="13"/>
    </location>
    <ligand>
        <name>ATP</name>
        <dbReference type="ChEBI" id="CHEBI:30616"/>
    </ligand>
</feature>
<dbReference type="HOGENOM" id="CLU_081854_0_0_3"/>
<evidence type="ECO:0000256" key="6">
    <source>
        <dbReference type="ARBA" id="ARBA00022840"/>
    </source>
</evidence>
<comment type="similarity">
    <text evidence="7 10">Belongs to the QueC family.</text>
</comment>
<dbReference type="Pfam" id="PF06508">
    <property type="entry name" value="QueC"/>
    <property type="match status" value="1"/>
</dbReference>
<evidence type="ECO:0000256" key="4">
    <source>
        <dbReference type="ARBA" id="ARBA00022741"/>
    </source>
</evidence>
<dbReference type="GO" id="GO:0016879">
    <property type="term" value="F:ligase activity, forming carbon-nitrogen bonds"/>
    <property type="evidence" value="ECO:0007669"/>
    <property type="project" value="UniProtKB-UniRule"/>
</dbReference>
<comment type="function">
    <text evidence="10">Catalyzes the ATP-dependent conversion of 7-carboxy-7-deazaguanine (CDG) to 7-cyano-7-deazaguanine (preQ(0)).</text>
</comment>
<evidence type="ECO:0000313" key="12">
    <source>
        <dbReference type="Proteomes" id="UP000017396"/>
    </source>
</evidence>
<feature type="binding site" evidence="10">
    <location>
        <position position="203"/>
    </location>
    <ligand>
        <name>Zn(2+)</name>
        <dbReference type="ChEBI" id="CHEBI:29105"/>
    </ligand>
</feature>
<dbReference type="GO" id="GO:0008270">
    <property type="term" value="F:zinc ion binding"/>
    <property type="evidence" value="ECO:0007669"/>
    <property type="project" value="UniProtKB-UniRule"/>
</dbReference>
<protein>
    <recommendedName>
        <fullName evidence="8 10">7-cyano-7-deazaguanine synthase</fullName>
        <ecNumber evidence="8 10">6.3.4.20</ecNumber>
    </recommendedName>
    <alternativeName>
        <fullName evidence="10">7-cyano-7-carbaguanine synthase</fullName>
    </alternativeName>
    <alternativeName>
        <fullName evidence="10">PreQ(0) synthase</fullName>
    </alternativeName>
    <alternativeName>
        <fullName evidence="10">Queuosine biosynthesis protein QueC</fullName>
    </alternativeName>
</protein>
<dbReference type="PANTHER" id="PTHR42914:SF1">
    <property type="entry name" value="7-CYANO-7-DEAZAGUANINE SYNTHASE"/>
    <property type="match status" value="1"/>
</dbReference>
<feature type="binding site" evidence="10">
    <location>
        <position position="197"/>
    </location>
    <ligand>
        <name>Zn(2+)</name>
        <dbReference type="ChEBI" id="CHEBI:29105"/>
    </ligand>
</feature>
<evidence type="ECO:0000313" key="11">
    <source>
        <dbReference type="EMBL" id="AGY56561.1"/>
    </source>
</evidence>
<feature type="binding site" evidence="10">
    <location>
        <position position="189"/>
    </location>
    <ligand>
        <name>Zn(2+)</name>
        <dbReference type="ChEBI" id="CHEBI:29105"/>
    </ligand>
</feature>
<organism evidence="11 12">
    <name type="scientific">Gloeobacter kilaueensis (strain ATCC BAA-2537 / CCAP 1431/1 / ULC 316 / JS1)</name>
    <dbReference type="NCBI Taxonomy" id="1183438"/>
    <lineage>
        <taxon>Bacteria</taxon>
        <taxon>Bacillati</taxon>
        <taxon>Cyanobacteriota</taxon>
        <taxon>Cyanophyceae</taxon>
        <taxon>Gloeobacterales</taxon>
        <taxon>Gloeobacteraceae</taxon>
        <taxon>Gloeobacter</taxon>
    </lineage>
</organism>
<evidence type="ECO:0000256" key="8">
    <source>
        <dbReference type="ARBA" id="ARBA00039149"/>
    </source>
</evidence>
<dbReference type="CDD" id="cd01995">
    <property type="entry name" value="QueC-like"/>
    <property type="match status" value="1"/>
</dbReference>
<keyword evidence="2 10" id="KW-0436">Ligase</keyword>
<accession>U5QCG5</accession>
<evidence type="ECO:0000256" key="7">
    <source>
        <dbReference type="ARBA" id="ARBA00037993"/>
    </source>
</evidence>
<evidence type="ECO:0000256" key="9">
    <source>
        <dbReference type="ARBA" id="ARBA00047890"/>
    </source>
</evidence>
<comment type="pathway">
    <text evidence="1 10">Purine metabolism; 7-cyano-7-deazaguanine biosynthesis.</text>
</comment>
<dbReference type="UniPathway" id="UPA00391"/>
<dbReference type="GO" id="GO:0005524">
    <property type="term" value="F:ATP binding"/>
    <property type="evidence" value="ECO:0007669"/>
    <property type="project" value="UniProtKB-UniRule"/>
</dbReference>
<dbReference type="InterPro" id="IPR018317">
    <property type="entry name" value="QueC"/>
</dbReference>
<keyword evidence="3 10" id="KW-0479">Metal-binding</keyword>
<name>U5QCG5_GLOK1</name>
<dbReference type="KEGG" id="glj:GKIL_0314"/>
<dbReference type="STRING" id="1183438.GKIL_0314"/>
<dbReference type="AlphaFoldDB" id="U5QCG5"/>
<dbReference type="Gene3D" id="3.40.50.620">
    <property type="entry name" value="HUPs"/>
    <property type="match status" value="1"/>
</dbReference>
<sequence length="229" mass="25038">MVLSGGQDSTTCAALACRQFDAVYAVTFEYNQRHAIELESAQAVSEALALAGQEVIRLGPVLKGTSPLVSDAPVGEYDSPEQLPGGVEPTFIPGRNILFLTIAANRAYCLGCRDIFIGVCEADFAGYWDCRQLFIDAMAKALGEGIYGDPAALRIHAPLMHLSKAQTVRLSAEVLGERFEEVLEQTHTCYQGIRGGCGRCHACILRDRGFREAKIADPIWKYRKEPIKL</sequence>
<dbReference type="Proteomes" id="UP000017396">
    <property type="component" value="Chromosome"/>
</dbReference>
<dbReference type="PANTHER" id="PTHR42914">
    <property type="entry name" value="7-CYANO-7-DEAZAGUANINE SYNTHASE"/>
    <property type="match status" value="1"/>
</dbReference>
<evidence type="ECO:0000256" key="1">
    <source>
        <dbReference type="ARBA" id="ARBA00005061"/>
    </source>
</evidence>
<keyword evidence="4 10" id="KW-0547">Nucleotide-binding</keyword>
<dbReference type="HAMAP" id="MF_01633">
    <property type="entry name" value="QueC"/>
    <property type="match status" value="1"/>
</dbReference>
<evidence type="ECO:0000256" key="3">
    <source>
        <dbReference type="ARBA" id="ARBA00022723"/>
    </source>
</evidence>
<dbReference type="PIRSF" id="PIRSF006293">
    <property type="entry name" value="ExsB"/>
    <property type="match status" value="1"/>
</dbReference>
<dbReference type="SUPFAM" id="SSF52402">
    <property type="entry name" value="Adenine nucleotide alpha hydrolases-like"/>
    <property type="match status" value="1"/>
</dbReference>
<keyword evidence="6 10" id="KW-0067">ATP-binding</keyword>
<keyword evidence="12" id="KW-1185">Reference proteome</keyword>
<evidence type="ECO:0000256" key="10">
    <source>
        <dbReference type="HAMAP-Rule" id="MF_01633"/>
    </source>
</evidence>
<gene>
    <name evidence="10 11" type="primary">queC</name>
    <name evidence="11" type="ORF">GKIL_0314</name>
</gene>
<keyword evidence="5 10" id="KW-0862">Zinc</keyword>
<keyword evidence="10" id="KW-0671">Queuosine biosynthesis</keyword>
<dbReference type="PATRIC" id="fig|1183438.3.peg.317"/>
<proteinExistence type="inferred from homology"/>
<dbReference type="eggNOG" id="COG0603">
    <property type="taxonomic scope" value="Bacteria"/>
</dbReference>
<dbReference type="EC" id="6.3.4.20" evidence="8 10"/>
<evidence type="ECO:0000256" key="2">
    <source>
        <dbReference type="ARBA" id="ARBA00022598"/>
    </source>
</evidence>
<comment type="catalytic activity">
    <reaction evidence="9 10">
        <text>7-carboxy-7-carbaguanine + NH4(+) + 2 ATP = 7-cyano-7-carbaguanine + 2 AMP + 2 diphosphate + 2 H(+)</text>
        <dbReference type="Rhea" id="RHEA:27982"/>
        <dbReference type="ChEBI" id="CHEBI:15378"/>
        <dbReference type="ChEBI" id="CHEBI:28938"/>
        <dbReference type="ChEBI" id="CHEBI:30616"/>
        <dbReference type="ChEBI" id="CHEBI:33019"/>
        <dbReference type="ChEBI" id="CHEBI:45075"/>
        <dbReference type="ChEBI" id="CHEBI:61036"/>
        <dbReference type="ChEBI" id="CHEBI:456215"/>
        <dbReference type="EC" id="6.3.4.20"/>
    </reaction>
</comment>
<reference evidence="11 12" key="1">
    <citation type="journal article" date="2013" name="PLoS ONE">
        <title>Cultivation and Complete Genome Sequencing of Gloeobacter kilaueensis sp. nov., from a Lava Cave in Kilauea Caldera, Hawai'i.</title>
        <authorList>
            <person name="Saw J.H."/>
            <person name="Schatz M."/>
            <person name="Brown M.V."/>
            <person name="Kunkel D.D."/>
            <person name="Foster J.S."/>
            <person name="Shick H."/>
            <person name="Christensen S."/>
            <person name="Hou S."/>
            <person name="Wan X."/>
            <person name="Donachie S.P."/>
        </authorList>
    </citation>
    <scope>NUCLEOTIDE SEQUENCE [LARGE SCALE GENOMIC DNA]</scope>
    <source>
        <strain evidence="12">JS</strain>
    </source>
</reference>
<feature type="binding site" evidence="10">
    <location>
        <position position="200"/>
    </location>
    <ligand>
        <name>Zn(2+)</name>
        <dbReference type="ChEBI" id="CHEBI:29105"/>
    </ligand>
</feature>
<dbReference type="EMBL" id="CP003587">
    <property type="protein sequence ID" value="AGY56561.1"/>
    <property type="molecule type" value="Genomic_DNA"/>
</dbReference>
<dbReference type="GO" id="GO:0008616">
    <property type="term" value="P:tRNA queuosine(34) biosynthetic process"/>
    <property type="evidence" value="ECO:0007669"/>
    <property type="project" value="UniProtKB-UniRule"/>
</dbReference>
<dbReference type="InterPro" id="IPR014729">
    <property type="entry name" value="Rossmann-like_a/b/a_fold"/>
</dbReference>